<dbReference type="EMBL" id="WBZJ01000004">
    <property type="protein sequence ID" value="KAB3519143.1"/>
    <property type="molecule type" value="Genomic_DNA"/>
</dbReference>
<proteinExistence type="inferred from homology"/>
<reference evidence="3 4" key="1">
    <citation type="submission" date="2019-10" db="EMBL/GenBank/DDBJ databases">
        <title>Corynebacterium sp novel species isolated from the respiratory tract of Marmot.</title>
        <authorList>
            <person name="Zhang G."/>
        </authorList>
    </citation>
    <scope>NUCLEOTIDE SEQUENCE [LARGE SCALE GENOMIC DNA]</scope>
    <source>
        <strain evidence="3 4">336</strain>
    </source>
</reference>
<name>A0ABQ6VCF0_9CORY</name>
<dbReference type="InterPro" id="IPR045002">
    <property type="entry name" value="Ech1-like"/>
</dbReference>
<dbReference type="Pfam" id="PF00378">
    <property type="entry name" value="ECH_1"/>
    <property type="match status" value="1"/>
</dbReference>
<dbReference type="PANTHER" id="PTHR43149:SF1">
    <property type="entry name" value="DELTA(3,5)-DELTA(2,4)-DIENOYL-COA ISOMERASE, MITOCHONDRIAL"/>
    <property type="match status" value="1"/>
</dbReference>
<evidence type="ECO:0000313" key="4">
    <source>
        <dbReference type="Proteomes" id="UP000436181"/>
    </source>
</evidence>
<dbReference type="Gene3D" id="3.90.226.10">
    <property type="entry name" value="2-enoyl-CoA Hydratase, Chain A, domain 1"/>
    <property type="match status" value="1"/>
</dbReference>
<dbReference type="InterPro" id="IPR001753">
    <property type="entry name" value="Enoyl-CoA_hydra/iso"/>
</dbReference>
<evidence type="ECO:0000313" key="3">
    <source>
        <dbReference type="EMBL" id="KAB3519143.1"/>
    </source>
</evidence>
<dbReference type="CDD" id="cd06558">
    <property type="entry name" value="crotonase-like"/>
    <property type="match status" value="1"/>
</dbReference>
<dbReference type="RefSeq" id="WP_151844795.1">
    <property type="nucleotide sequence ID" value="NZ_WBZJ01000004.1"/>
</dbReference>
<accession>A0ABQ6VCF0</accession>
<comment type="caution">
    <text evidence="3">The sequence shown here is derived from an EMBL/GenBank/DDBJ whole genome shotgun (WGS) entry which is preliminary data.</text>
</comment>
<dbReference type="NCBIfam" id="NF005699">
    <property type="entry name" value="PRK07509.1"/>
    <property type="match status" value="1"/>
</dbReference>
<sequence>MTADSPNTGAPGASTSSSASAGASGAASIGASGAAPSATILSSETTDNITLRISDEGIAYVLLDRPEKLNALTIPMLKRMIQVSRQIQKDKSIRAVILTGANGNFSSGLDFGAAFKSPREIVANFASRPWRGTNTFQEGPWCWRRLDVPVIAAVPGYCFGGGLQIALASDYRFTSADAAWSVLEAKWGLVPDMSGVQALKQVVGADVAKRLSMGAEIITGAQAVEYGLASEVAEDPLAAAEELARVFIDRSPDAVAQSKKLIDETWTAGPRKTFFLERLRQAPLLFGQNAKVAKARAAAAKAGKKLPGYKPRRSRHVF</sequence>
<dbReference type="PANTHER" id="PTHR43149">
    <property type="entry name" value="ENOYL-COA HYDRATASE"/>
    <property type="match status" value="1"/>
</dbReference>
<evidence type="ECO:0000256" key="2">
    <source>
        <dbReference type="SAM" id="MobiDB-lite"/>
    </source>
</evidence>
<dbReference type="InterPro" id="IPR029045">
    <property type="entry name" value="ClpP/crotonase-like_dom_sf"/>
</dbReference>
<comment type="similarity">
    <text evidence="1">Belongs to the enoyl-CoA hydratase/isomerase family.</text>
</comment>
<protein>
    <submittedName>
        <fullName evidence="3">Crotonase/enoyl-CoA hydratase family protein</fullName>
    </submittedName>
</protein>
<organism evidence="3 4">
    <name type="scientific">Corynebacterium zhongnanshanii</name>
    <dbReference type="NCBI Taxonomy" id="2768834"/>
    <lineage>
        <taxon>Bacteria</taxon>
        <taxon>Bacillati</taxon>
        <taxon>Actinomycetota</taxon>
        <taxon>Actinomycetes</taxon>
        <taxon>Mycobacteriales</taxon>
        <taxon>Corynebacteriaceae</taxon>
        <taxon>Corynebacterium</taxon>
    </lineage>
</organism>
<keyword evidence="4" id="KW-1185">Reference proteome</keyword>
<feature type="compositionally biased region" description="Low complexity" evidence="2">
    <location>
        <begin position="9"/>
        <end position="25"/>
    </location>
</feature>
<dbReference type="Proteomes" id="UP000436181">
    <property type="component" value="Unassembled WGS sequence"/>
</dbReference>
<gene>
    <name evidence="3" type="ORF">F8377_09040</name>
</gene>
<evidence type="ECO:0000256" key="1">
    <source>
        <dbReference type="ARBA" id="ARBA00005254"/>
    </source>
</evidence>
<feature type="region of interest" description="Disordered" evidence="2">
    <location>
        <begin position="1"/>
        <end position="25"/>
    </location>
</feature>
<dbReference type="SUPFAM" id="SSF52096">
    <property type="entry name" value="ClpP/crotonase"/>
    <property type="match status" value="1"/>
</dbReference>